<comment type="caution">
    <text evidence="2">The sequence shown here is derived from an EMBL/GenBank/DDBJ whole genome shotgun (WGS) entry which is preliminary data.</text>
</comment>
<organism evidence="2 3">
    <name type="scientific">Kitasatospora phosalacinea</name>
    <dbReference type="NCBI Taxonomy" id="2065"/>
    <lineage>
        <taxon>Bacteria</taxon>
        <taxon>Bacillati</taxon>
        <taxon>Actinomycetota</taxon>
        <taxon>Actinomycetes</taxon>
        <taxon>Kitasatosporales</taxon>
        <taxon>Streptomycetaceae</taxon>
        <taxon>Kitasatospora</taxon>
    </lineage>
</organism>
<feature type="compositionally biased region" description="Basic and acidic residues" evidence="1">
    <location>
        <begin position="1"/>
        <end position="13"/>
    </location>
</feature>
<dbReference type="AlphaFoldDB" id="A0A9W6PCX6"/>
<dbReference type="Proteomes" id="UP001165143">
    <property type="component" value="Unassembled WGS sequence"/>
</dbReference>
<feature type="compositionally biased region" description="Basic and acidic residues" evidence="1">
    <location>
        <begin position="115"/>
        <end position="132"/>
    </location>
</feature>
<evidence type="ECO:0000313" key="3">
    <source>
        <dbReference type="Proteomes" id="UP001165143"/>
    </source>
</evidence>
<accession>A0A9W6PCX6</accession>
<evidence type="ECO:0000256" key="1">
    <source>
        <dbReference type="SAM" id="MobiDB-lite"/>
    </source>
</evidence>
<evidence type="ECO:0000313" key="2">
    <source>
        <dbReference type="EMBL" id="GLW53555.1"/>
    </source>
</evidence>
<feature type="region of interest" description="Disordered" evidence="1">
    <location>
        <begin position="1"/>
        <end position="200"/>
    </location>
</feature>
<feature type="compositionally biased region" description="Basic and acidic residues" evidence="1">
    <location>
        <begin position="184"/>
        <end position="193"/>
    </location>
</feature>
<sequence>MAGRHTDGRDGQGRKTGTRQVPAGPGSERRREEPGQREGRDGVARGRVGRGGCPHALTRVQALRAAPLPARDSGSTAGARGPGVGAAAGGTPAADGRDGQGRKTGTRQVPAGPGSERRREEPGQREGRDGVARGRAGRGGCPHALTRVQALRAAPLPARDSGSTAGARGPGAGGAGGTPAAGGRHADGRDDGCPHVLTRA</sequence>
<feature type="compositionally biased region" description="Basic and acidic residues" evidence="1">
    <location>
        <begin position="27"/>
        <end position="44"/>
    </location>
</feature>
<name>A0A9W6PCX6_9ACTN</name>
<protein>
    <submittedName>
        <fullName evidence="2">Uncharacterized protein</fullName>
    </submittedName>
</protein>
<dbReference type="EMBL" id="BSRX01000007">
    <property type="protein sequence ID" value="GLW53555.1"/>
    <property type="molecule type" value="Genomic_DNA"/>
</dbReference>
<reference evidence="2" key="1">
    <citation type="submission" date="2023-02" db="EMBL/GenBank/DDBJ databases">
        <title>Kitasatospora phosalacinea NBRC 14362.</title>
        <authorList>
            <person name="Ichikawa N."/>
            <person name="Sato H."/>
            <person name="Tonouchi N."/>
        </authorList>
    </citation>
    <scope>NUCLEOTIDE SEQUENCE</scope>
    <source>
        <strain evidence="2">NBRC 14362</strain>
    </source>
</reference>
<proteinExistence type="predicted"/>
<gene>
    <name evidence="2" type="ORF">Kpho01_15660</name>
</gene>
<feature type="compositionally biased region" description="Gly residues" evidence="1">
    <location>
        <begin position="168"/>
        <end position="180"/>
    </location>
</feature>